<name>A0A8H7E6V0_9EURO</name>
<gene>
    <name evidence="1" type="ORF">GJ744_006207</name>
</gene>
<dbReference type="AlphaFoldDB" id="A0A8H7E6V0"/>
<proteinExistence type="predicted"/>
<comment type="caution">
    <text evidence="1">The sequence shown here is derived from an EMBL/GenBank/DDBJ whole genome shotgun (WGS) entry which is preliminary data.</text>
</comment>
<dbReference type="OrthoDB" id="27140at2759"/>
<organism evidence="1 2">
    <name type="scientific">Endocarpon pusillum</name>
    <dbReference type="NCBI Taxonomy" id="364733"/>
    <lineage>
        <taxon>Eukaryota</taxon>
        <taxon>Fungi</taxon>
        <taxon>Dikarya</taxon>
        <taxon>Ascomycota</taxon>
        <taxon>Pezizomycotina</taxon>
        <taxon>Eurotiomycetes</taxon>
        <taxon>Chaetothyriomycetidae</taxon>
        <taxon>Verrucariales</taxon>
        <taxon>Verrucariaceae</taxon>
        <taxon>Endocarpon</taxon>
    </lineage>
</organism>
<evidence type="ECO:0000313" key="2">
    <source>
        <dbReference type="Proteomes" id="UP000606974"/>
    </source>
</evidence>
<keyword evidence="2" id="KW-1185">Reference proteome</keyword>
<protein>
    <submittedName>
        <fullName evidence="1">Uncharacterized protein</fullName>
    </submittedName>
</protein>
<sequence length="102" mass="11862">MRTLEASKKRWNLCFSEDKIGFDLREAVRDLEDEPSPCQDGVRSVCWKAFLLYGPLSHTSWPKKLTESRDAYFSLREHFLRYIDHPDDLQSAVDPLADDANT</sequence>
<reference evidence="1" key="1">
    <citation type="submission" date="2020-02" db="EMBL/GenBank/DDBJ databases">
        <authorList>
            <person name="Palmer J.M."/>
        </authorList>
    </citation>
    <scope>NUCLEOTIDE SEQUENCE</scope>
    <source>
        <strain evidence="1">EPUS1.4</strain>
        <tissue evidence="1">Thallus</tissue>
    </source>
</reference>
<dbReference type="EMBL" id="JAACFV010000028">
    <property type="protein sequence ID" value="KAF7510595.1"/>
    <property type="molecule type" value="Genomic_DNA"/>
</dbReference>
<accession>A0A8H7E6V0</accession>
<dbReference type="Proteomes" id="UP000606974">
    <property type="component" value="Unassembled WGS sequence"/>
</dbReference>
<evidence type="ECO:0000313" key="1">
    <source>
        <dbReference type="EMBL" id="KAF7510595.1"/>
    </source>
</evidence>